<evidence type="ECO:0000256" key="8">
    <source>
        <dbReference type="ARBA" id="ARBA00023136"/>
    </source>
</evidence>
<dbReference type="InterPro" id="IPR003593">
    <property type="entry name" value="AAA+_ATPase"/>
</dbReference>
<dbReference type="InterPro" id="IPR050352">
    <property type="entry name" value="ABCG_transporters"/>
</dbReference>
<dbReference type="PANTHER" id="PTHR48041">
    <property type="entry name" value="ABC TRANSPORTER G FAMILY MEMBER 28"/>
    <property type="match status" value="1"/>
</dbReference>
<evidence type="ECO:0000256" key="9">
    <source>
        <dbReference type="SAM" id="Phobius"/>
    </source>
</evidence>
<evidence type="ECO:0000256" key="3">
    <source>
        <dbReference type="ARBA" id="ARBA00022448"/>
    </source>
</evidence>
<evidence type="ECO:0000256" key="1">
    <source>
        <dbReference type="ARBA" id="ARBA00004141"/>
    </source>
</evidence>
<dbReference type="SMART" id="SM00382">
    <property type="entry name" value="AAA"/>
    <property type="match status" value="1"/>
</dbReference>
<feature type="transmembrane region" description="Helical" evidence="9">
    <location>
        <begin position="458"/>
        <end position="476"/>
    </location>
</feature>
<evidence type="ECO:0000313" key="11">
    <source>
        <dbReference type="EMBL" id="KAK9869926.1"/>
    </source>
</evidence>
<dbReference type="GO" id="GO:0140359">
    <property type="term" value="F:ABC-type transporter activity"/>
    <property type="evidence" value="ECO:0007669"/>
    <property type="project" value="InterPro"/>
</dbReference>
<dbReference type="Pfam" id="PF00005">
    <property type="entry name" value="ABC_tran"/>
    <property type="match status" value="1"/>
</dbReference>
<keyword evidence="4 9" id="KW-0812">Transmembrane</keyword>
<feature type="transmembrane region" description="Helical" evidence="9">
    <location>
        <begin position="427"/>
        <end position="452"/>
    </location>
</feature>
<reference evidence="11 12" key="1">
    <citation type="submission" date="2023-03" db="EMBL/GenBank/DDBJ databases">
        <title>Genome insight into feeding habits of ladybird beetles.</title>
        <authorList>
            <person name="Li H.-S."/>
            <person name="Huang Y.-H."/>
            <person name="Pang H."/>
        </authorList>
    </citation>
    <scope>NUCLEOTIDE SEQUENCE [LARGE SCALE GENOMIC DNA]</scope>
    <source>
        <strain evidence="11">SYSU_2023b</strain>
        <tissue evidence="11">Whole body</tissue>
    </source>
</reference>
<feature type="domain" description="ABC transporter" evidence="10">
    <location>
        <begin position="1"/>
        <end position="202"/>
    </location>
</feature>
<gene>
    <name evidence="11" type="ORF">WA026_006023</name>
</gene>
<dbReference type="InterPro" id="IPR027417">
    <property type="entry name" value="P-loop_NTPase"/>
</dbReference>
<keyword evidence="12" id="KW-1185">Reference proteome</keyword>
<comment type="caution">
    <text evidence="11">The sequence shown here is derived from an EMBL/GenBank/DDBJ whole genome shotgun (WGS) entry which is preliminary data.</text>
</comment>
<evidence type="ECO:0000313" key="12">
    <source>
        <dbReference type="Proteomes" id="UP001431783"/>
    </source>
</evidence>
<proteinExistence type="inferred from homology"/>
<dbReference type="InterPro" id="IPR013525">
    <property type="entry name" value="ABC2_TM"/>
</dbReference>
<dbReference type="PROSITE" id="PS50893">
    <property type="entry name" value="ABC_TRANSPORTER_2"/>
    <property type="match status" value="1"/>
</dbReference>
<evidence type="ECO:0000256" key="6">
    <source>
        <dbReference type="ARBA" id="ARBA00022840"/>
    </source>
</evidence>
<feature type="transmembrane region" description="Helical" evidence="9">
    <location>
        <begin position="319"/>
        <end position="337"/>
    </location>
</feature>
<dbReference type="Pfam" id="PF01061">
    <property type="entry name" value="ABC2_membrane"/>
    <property type="match status" value="1"/>
</dbReference>
<name>A0AAW1TQ68_9CUCU</name>
<keyword evidence="7 9" id="KW-1133">Transmembrane helix</keyword>
<feature type="transmembrane region" description="Helical" evidence="9">
    <location>
        <begin position="488"/>
        <end position="509"/>
    </location>
</feature>
<evidence type="ECO:0000259" key="10">
    <source>
        <dbReference type="PROSITE" id="PS50893"/>
    </source>
</evidence>
<feature type="transmembrane region" description="Helical" evidence="9">
    <location>
        <begin position="390"/>
        <end position="415"/>
    </location>
</feature>
<protein>
    <recommendedName>
        <fullName evidence="10">ABC transporter domain-containing protein</fullName>
    </recommendedName>
</protein>
<organism evidence="11 12">
    <name type="scientific">Henosepilachna vigintioctopunctata</name>
    <dbReference type="NCBI Taxonomy" id="420089"/>
    <lineage>
        <taxon>Eukaryota</taxon>
        <taxon>Metazoa</taxon>
        <taxon>Ecdysozoa</taxon>
        <taxon>Arthropoda</taxon>
        <taxon>Hexapoda</taxon>
        <taxon>Insecta</taxon>
        <taxon>Pterygota</taxon>
        <taxon>Neoptera</taxon>
        <taxon>Endopterygota</taxon>
        <taxon>Coleoptera</taxon>
        <taxon>Polyphaga</taxon>
        <taxon>Cucujiformia</taxon>
        <taxon>Coccinelloidea</taxon>
        <taxon>Coccinellidae</taxon>
        <taxon>Epilachninae</taxon>
        <taxon>Epilachnini</taxon>
        <taxon>Henosepilachna</taxon>
    </lineage>
</organism>
<keyword evidence="6" id="KW-0067">ATP-binding</keyword>
<dbReference type="SUPFAM" id="SSF52540">
    <property type="entry name" value="P-loop containing nucleoside triphosphate hydrolases"/>
    <property type="match status" value="1"/>
</dbReference>
<dbReference type="GO" id="GO:0005524">
    <property type="term" value="F:ATP binding"/>
    <property type="evidence" value="ECO:0007669"/>
    <property type="project" value="UniProtKB-KW"/>
</dbReference>
<comment type="subcellular location">
    <subcellularLocation>
        <location evidence="1">Membrane</location>
        <topology evidence="1">Multi-pass membrane protein</topology>
    </subcellularLocation>
</comment>
<evidence type="ECO:0000256" key="2">
    <source>
        <dbReference type="ARBA" id="ARBA00005814"/>
    </source>
</evidence>
<dbReference type="InterPro" id="IPR003439">
    <property type="entry name" value="ABC_transporter-like_ATP-bd"/>
</dbReference>
<feature type="transmembrane region" description="Helical" evidence="9">
    <location>
        <begin position="539"/>
        <end position="561"/>
    </location>
</feature>
<comment type="similarity">
    <text evidence="2">Belongs to the ABC transporter superfamily. ABCG family. Eye pigment precursor importer (TC 3.A.1.204) subfamily.</text>
</comment>
<feature type="transmembrane region" description="Helical" evidence="9">
    <location>
        <begin position="349"/>
        <end position="370"/>
    </location>
</feature>
<dbReference type="Gene3D" id="3.40.50.300">
    <property type="entry name" value="P-loop containing nucleotide triphosphate hydrolases"/>
    <property type="match status" value="1"/>
</dbReference>
<keyword evidence="8 9" id="KW-0472">Membrane</keyword>
<dbReference type="Proteomes" id="UP001431783">
    <property type="component" value="Unassembled WGS sequence"/>
</dbReference>
<dbReference type="EMBL" id="JARQZJ010000002">
    <property type="protein sequence ID" value="KAK9869926.1"/>
    <property type="molecule type" value="Genomic_DNA"/>
</dbReference>
<dbReference type="FunFam" id="3.40.50.300:FF:001077">
    <property type="entry name" value="Uncharacterized protein, isoform A"/>
    <property type="match status" value="1"/>
</dbReference>
<dbReference type="InterPro" id="IPR017871">
    <property type="entry name" value="ABC_transporter-like_CS"/>
</dbReference>
<dbReference type="AlphaFoldDB" id="A0AAW1TQ68"/>
<dbReference type="GO" id="GO:0016887">
    <property type="term" value="F:ATP hydrolysis activity"/>
    <property type="evidence" value="ECO:0007669"/>
    <property type="project" value="InterPro"/>
</dbReference>
<evidence type="ECO:0000256" key="4">
    <source>
        <dbReference type="ARBA" id="ARBA00022692"/>
    </source>
</evidence>
<accession>A0AAW1TQ68</accession>
<dbReference type="PANTHER" id="PTHR48041:SF133">
    <property type="entry name" value="GH24286P"/>
    <property type="match status" value="1"/>
</dbReference>
<dbReference type="PROSITE" id="PS00211">
    <property type="entry name" value="ABC_TRANSPORTER_1"/>
    <property type="match status" value="1"/>
</dbReference>
<dbReference type="GO" id="GO:0005886">
    <property type="term" value="C:plasma membrane"/>
    <property type="evidence" value="ECO:0007669"/>
    <property type="project" value="TreeGrafter"/>
</dbReference>
<sequence>MGTSGSGKTTLMNVLAGYTKQDYGKLLINNERRNENRFRRTSCYIMQNDQLQPLLTVSEAMNMAANLKMSTNISQKMKQERVKEILLSLGLWKHKKVKSDSLSGGERKRLSIAMELLKNPQVMFFDEPTSGLDSQTSKQCLSLLQELALTGRTIICSIHQPSAFLLEMFHHLYVLDHGHCVYQGGVGQLLPFLKDINLICPTYHNPADFLMEITSGVLGNYFNELIEKSGNGLNENWRHDKRDIHSSLEHLESEDVTPVAVPSSIFNKIKFIDKHKNDEENMVCSSSDYPTSSLNQLLVLLKRNYIILSRDRTLTYTRIVTHLLIALFIGFLYYGIGIEAQNMLNNFNYLFYSLMFLMFTAFSSVTTTFPSELPIISKENFNKWYSLKSYYLATTMSDIPIQIFATLIYSILTYYMTKQPTSEPYRLAFFLFMCVLVSLVSQSFGLFIGASMSLKNGVIFGPFFILPFTIFSGFFIHANAAHPYFRWLFHVSFLKYGLEGLVLSVLGYGRERLPCEADYCHYVHPKAFLKNMNMDQADYWIAVAFLLGLFTMLRIAAYFALALQIKIRKL</sequence>
<evidence type="ECO:0000256" key="7">
    <source>
        <dbReference type="ARBA" id="ARBA00022989"/>
    </source>
</evidence>
<keyword evidence="5" id="KW-0547">Nucleotide-binding</keyword>
<keyword evidence="3" id="KW-0813">Transport</keyword>
<evidence type="ECO:0000256" key="5">
    <source>
        <dbReference type="ARBA" id="ARBA00022741"/>
    </source>
</evidence>